<proteinExistence type="predicted"/>
<organism evidence="2 3">
    <name type="scientific">Arachis hypogaea</name>
    <name type="common">Peanut</name>
    <dbReference type="NCBI Taxonomy" id="3818"/>
    <lineage>
        <taxon>Eukaryota</taxon>
        <taxon>Viridiplantae</taxon>
        <taxon>Streptophyta</taxon>
        <taxon>Embryophyta</taxon>
        <taxon>Tracheophyta</taxon>
        <taxon>Spermatophyta</taxon>
        <taxon>Magnoliopsida</taxon>
        <taxon>eudicotyledons</taxon>
        <taxon>Gunneridae</taxon>
        <taxon>Pentapetalae</taxon>
        <taxon>rosids</taxon>
        <taxon>fabids</taxon>
        <taxon>Fabales</taxon>
        <taxon>Fabaceae</taxon>
        <taxon>Papilionoideae</taxon>
        <taxon>50 kb inversion clade</taxon>
        <taxon>dalbergioids sensu lato</taxon>
        <taxon>Dalbergieae</taxon>
        <taxon>Pterocarpus clade</taxon>
        <taxon>Arachis</taxon>
    </lineage>
</organism>
<protein>
    <recommendedName>
        <fullName evidence="4">Mediator complex subunit 9</fullName>
    </recommendedName>
</protein>
<dbReference type="Proteomes" id="UP000289738">
    <property type="component" value="Chromosome A09"/>
</dbReference>
<feature type="compositionally biased region" description="Basic and acidic residues" evidence="1">
    <location>
        <begin position="19"/>
        <end position="33"/>
    </location>
</feature>
<evidence type="ECO:0000313" key="3">
    <source>
        <dbReference type="Proteomes" id="UP000289738"/>
    </source>
</evidence>
<evidence type="ECO:0008006" key="4">
    <source>
        <dbReference type="Google" id="ProtNLM"/>
    </source>
</evidence>
<keyword evidence="3" id="KW-1185">Reference proteome</keyword>
<evidence type="ECO:0000256" key="1">
    <source>
        <dbReference type="SAM" id="MobiDB-lite"/>
    </source>
</evidence>
<reference evidence="2 3" key="1">
    <citation type="submission" date="2019-01" db="EMBL/GenBank/DDBJ databases">
        <title>Sequencing of cultivated peanut Arachis hypogaea provides insights into genome evolution and oil improvement.</title>
        <authorList>
            <person name="Chen X."/>
        </authorList>
    </citation>
    <scope>NUCLEOTIDE SEQUENCE [LARGE SCALE GENOMIC DNA]</scope>
    <source>
        <strain evidence="3">cv. Fuhuasheng</strain>
        <tissue evidence="2">Leaves</tissue>
    </source>
</reference>
<comment type="caution">
    <text evidence="2">The sequence shown here is derived from an EMBL/GenBank/DDBJ whole genome shotgun (WGS) entry which is preliminary data.</text>
</comment>
<name>A0A445BNY8_ARAHY</name>
<dbReference type="AlphaFoldDB" id="A0A445BNY8"/>
<dbReference type="EMBL" id="SDMP01000009">
    <property type="protein sequence ID" value="RYR40394.1"/>
    <property type="molecule type" value="Genomic_DNA"/>
</dbReference>
<dbReference type="PANTHER" id="PTHR37188">
    <property type="entry name" value="MEDIATOR OF RNA POLYMERASE II TRANSCRIPTION SUBUNIT-RELATED"/>
    <property type="match status" value="1"/>
</dbReference>
<feature type="compositionally biased region" description="Basic residues" evidence="1">
    <location>
        <begin position="1"/>
        <end position="14"/>
    </location>
</feature>
<accession>A0A445BNY8</accession>
<feature type="region of interest" description="Disordered" evidence="1">
    <location>
        <begin position="1"/>
        <end position="33"/>
    </location>
</feature>
<dbReference type="GO" id="GO:0016592">
    <property type="term" value="C:mediator complex"/>
    <property type="evidence" value="ECO:0007669"/>
    <property type="project" value="InterPro"/>
</dbReference>
<dbReference type="PANTHER" id="PTHR37188:SF1">
    <property type="entry name" value="MEDIATOR OF RNA POLYMERASE II TRANSCRIPTION SUBUNIT-RELATED"/>
    <property type="match status" value="1"/>
</dbReference>
<sequence length="302" mass="33649">MLRVRVSWKKKNSKNRVGPADRTENRQRKRSDPICKTAKSKTTELAGRIGPEPGRFTKNDLFPSLKGKKLQALSPIPPPFSNSFLQQTLASTNSCRRLLDERLLPPSIALKNFRLRALGPLARSSTSGARISPFSSVLGCSRLPPPVSARAVRVGCCSSSVVVSARFCLPVSLESRLSHWHLVVRLSRRRRQKQLVGLSLASSPSVGWTPTRRRPLLVENLAEVIEHGTPDQQSDALITELSTHFEKCQQLLNSISDSISTKAMTVEGQNKKLEESEQLLNQRRDLIANYRNSVEELVKSEP</sequence>
<gene>
    <name evidence="2" type="ORF">Ahy_A09g046149</name>
</gene>
<dbReference type="STRING" id="3818.A0A445BNY8"/>
<dbReference type="InterPro" id="IPR038790">
    <property type="entry name" value="Med9_plant"/>
</dbReference>
<evidence type="ECO:0000313" key="2">
    <source>
        <dbReference type="EMBL" id="RYR40394.1"/>
    </source>
</evidence>